<gene>
    <name evidence="1" type="ORF">GLE_3996</name>
</gene>
<dbReference type="KEGG" id="lez:GLE_3996"/>
<evidence type="ECO:0000313" key="2">
    <source>
        <dbReference type="Proteomes" id="UP000061569"/>
    </source>
</evidence>
<dbReference type="EMBL" id="CP013140">
    <property type="protein sequence ID" value="ALN59338.1"/>
    <property type="molecule type" value="Genomic_DNA"/>
</dbReference>
<sequence>MFGAVGLQKTPLDRKKALFARGCRRCIDASTTMFAIRSKRTPHGALRCRLRECVVHVLAASDIALCAIRRAGREAYHDSSIVIRLKPSIASASRRSRLLDRTLDRRHFRLITWEIMALNIAGPRLAREL</sequence>
<reference evidence="1 2" key="1">
    <citation type="submission" date="2015-11" db="EMBL/GenBank/DDBJ databases">
        <title>Genome sequences of Lysobacter enzymogenes strain C3 and Lysobacter antibioticus ATCC 29479.</title>
        <authorList>
            <person name="Kobayashi D.Y."/>
        </authorList>
    </citation>
    <scope>NUCLEOTIDE SEQUENCE [LARGE SCALE GENOMIC DNA]</scope>
    <source>
        <strain evidence="1 2">C3</strain>
    </source>
</reference>
<proteinExistence type="predicted"/>
<name>A0A0S2DL81_LYSEN</name>
<dbReference type="AlphaFoldDB" id="A0A0S2DL81"/>
<organism evidence="1 2">
    <name type="scientific">Lysobacter enzymogenes</name>
    <dbReference type="NCBI Taxonomy" id="69"/>
    <lineage>
        <taxon>Bacteria</taxon>
        <taxon>Pseudomonadati</taxon>
        <taxon>Pseudomonadota</taxon>
        <taxon>Gammaproteobacteria</taxon>
        <taxon>Lysobacterales</taxon>
        <taxon>Lysobacteraceae</taxon>
        <taxon>Lysobacter</taxon>
    </lineage>
</organism>
<protein>
    <submittedName>
        <fullName evidence="1">Uncharacterized protein</fullName>
    </submittedName>
</protein>
<dbReference type="Proteomes" id="UP000061569">
    <property type="component" value="Chromosome"/>
</dbReference>
<evidence type="ECO:0000313" key="1">
    <source>
        <dbReference type="EMBL" id="ALN59338.1"/>
    </source>
</evidence>
<accession>A0A0S2DL81</accession>